<reference evidence="1 2" key="1">
    <citation type="submission" date="2016-02" db="EMBL/GenBank/DDBJ databases">
        <title>Genome analysis of coral dinoflagellate symbionts highlights evolutionary adaptations to a symbiotic lifestyle.</title>
        <authorList>
            <person name="Aranda M."/>
            <person name="Li Y."/>
            <person name="Liew Y.J."/>
            <person name="Baumgarten S."/>
            <person name="Simakov O."/>
            <person name="Wilson M."/>
            <person name="Piel J."/>
            <person name="Ashoor H."/>
            <person name="Bougouffa S."/>
            <person name="Bajic V.B."/>
            <person name="Ryu T."/>
            <person name="Ravasi T."/>
            <person name="Bayer T."/>
            <person name="Micklem G."/>
            <person name="Kim H."/>
            <person name="Bhak J."/>
            <person name="Lajeunesse T.C."/>
            <person name="Voolstra C.R."/>
        </authorList>
    </citation>
    <scope>NUCLEOTIDE SEQUENCE [LARGE SCALE GENOMIC DNA]</scope>
    <source>
        <strain evidence="1 2">CCMP2467</strain>
    </source>
</reference>
<protein>
    <submittedName>
        <fullName evidence="1">Uncharacterized protein</fullName>
    </submittedName>
</protein>
<evidence type="ECO:0000313" key="2">
    <source>
        <dbReference type="Proteomes" id="UP000186817"/>
    </source>
</evidence>
<sequence>MIMLGDAVQLDHWVGVGTVRRLEQLQERMLGLTENSELVAAGKFLRCLHATAWATQDLVQTQGRSKRKAQAGDLAVENFMVRQTNVSGQVLSHVKVTVTGASTVATAKLASLDSSSHSGTGETVYRASAAIVQPESMASQVGRVRSKHMAAAHGLFASGLQRLNQAEVRGIGKGLARWLGTGEVARNLADAGQMLRRVVAMLLRGGGLGDDRHSFGWKTLMIPKPPNKDAKFG</sequence>
<comment type="caution">
    <text evidence="1">The sequence shown here is derived from an EMBL/GenBank/DDBJ whole genome shotgun (WGS) entry which is preliminary data.</text>
</comment>
<accession>A0A1Q9CSA2</accession>
<evidence type="ECO:0000313" key="1">
    <source>
        <dbReference type="EMBL" id="OLP85790.1"/>
    </source>
</evidence>
<keyword evidence="2" id="KW-1185">Reference proteome</keyword>
<dbReference type="AlphaFoldDB" id="A0A1Q9CSA2"/>
<proteinExistence type="predicted"/>
<name>A0A1Q9CSA2_SYMMI</name>
<gene>
    <name evidence="1" type="ORF">AK812_SmicGene33173</name>
</gene>
<dbReference type="EMBL" id="LSRX01000956">
    <property type="protein sequence ID" value="OLP85790.1"/>
    <property type="molecule type" value="Genomic_DNA"/>
</dbReference>
<organism evidence="1 2">
    <name type="scientific">Symbiodinium microadriaticum</name>
    <name type="common">Dinoflagellate</name>
    <name type="synonym">Zooxanthella microadriatica</name>
    <dbReference type="NCBI Taxonomy" id="2951"/>
    <lineage>
        <taxon>Eukaryota</taxon>
        <taxon>Sar</taxon>
        <taxon>Alveolata</taxon>
        <taxon>Dinophyceae</taxon>
        <taxon>Suessiales</taxon>
        <taxon>Symbiodiniaceae</taxon>
        <taxon>Symbiodinium</taxon>
    </lineage>
</organism>
<dbReference type="Proteomes" id="UP000186817">
    <property type="component" value="Unassembled WGS sequence"/>
</dbReference>